<dbReference type="GO" id="GO:0015192">
    <property type="term" value="F:L-phenylalanine transmembrane transporter activity"/>
    <property type="evidence" value="ECO:0007669"/>
    <property type="project" value="TreeGrafter"/>
</dbReference>
<evidence type="ECO:0000256" key="4">
    <source>
        <dbReference type="ARBA" id="ARBA00022519"/>
    </source>
</evidence>
<comment type="similarity">
    <text evidence="9">Belongs to the binding-protein-dependent transport system permease family. LivHM subfamily.</text>
</comment>
<dbReference type="GO" id="GO:0015190">
    <property type="term" value="F:L-leucine transmembrane transporter activity"/>
    <property type="evidence" value="ECO:0007669"/>
    <property type="project" value="TreeGrafter"/>
</dbReference>
<keyword evidence="12" id="KW-1185">Reference proteome</keyword>
<dbReference type="InterPro" id="IPR052157">
    <property type="entry name" value="BCAA_transport_permease"/>
</dbReference>
<evidence type="ECO:0000256" key="2">
    <source>
        <dbReference type="ARBA" id="ARBA00022448"/>
    </source>
</evidence>
<dbReference type="AlphaFoldDB" id="A0A4Z0GP46"/>
<evidence type="ECO:0000256" key="10">
    <source>
        <dbReference type="SAM" id="Phobius"/>
    </source>
</evidence>
<name>A0A4Z0GP46_9BACL</name>
<dbReference type="GO" id="GO:1903806">
    <property type="term" value="P:L-isoleucine import across plasma membrane"/>
    <property type="evidence" value="ECO:0007669"/>
    <property type="project" value="TreeGrafter"/>
</dbReference>
<dbReference type="GO" id="GO:0005886">
    <property type="term" value="C:plasma membrane"/>
    <property type="evidence" value="ECO:0007669"/>
    <property type="project" value="UniProtKB-SubCell"/>
</dbReference>
<feature type="transmembrane region" description="Helical" evidence="10">
    <location>
        <begin position="47"/>
        <end position="68"/>
    </location>
</feature>
<keyword evidence="8 10" id="KW-0472">Membrane</keyword>
<sequence>MLQQIIQTLPQVLVDGLTLGFIYAVVAIGYTMVYGILELINFAHGDIFMTGSFVGAGMLFFLLSIGFMSSVPSLILFIIIILVAAIVTGVLGVGIERVAYRPLRRKNAPKLIALITSIGISFILEDAVRFIAELKTGNYILTAPPMFQHRFVLNVHSVFPFFNNATFQSSFLVVSIVTIIMLISLDIFVNRTKWGMAMRAVAQDRETASLMSINVNRVISVTFFIGSALGGATGVLFLIQYGTIDPYIGFILGIKAFTAAVLGGIGNIRGAMFGGILLGVLEMFAAANLSIITNNAMDSGYKDVFAFIILILVLIFKPEGLFGKAAVEKV</sequence>
<evidence type="ECO:0000256" key="8">
    <source>
        <dbReference type="ARBA" id="ARBA00023136"/>
    </source>
</evidence>
<protein>
    <submittedName>
        <fullName evidence="11">Branched-chain amino acid ABC transporter permease</fullName>
    </submittedName>
</protein>
<evidence type="ECO:0000313" key="12">
    <source>
        <dbReference type="Proteomes" id="UP000298347"/>
    </source>
</evidence>
<feature type="transmembrane region" description="Helical" evidence="10">
    <location>
        <begin position="20"/>
        <end position="40"/>
    </location>
</feature>
<dbReference type="GO" id="GO:0015808">
    <property type="term" value="P:L-alanine transport"/>
    <property type="evidence" value="ECO:0007669"/>
    <property type="project" value="TreeGrafter"/>
</dbReference>
<keyword evidence="5 10" id="KW-0812">Transmembrane</keyword>
<evidence type="ECO:0000256" key="5">
    <source>
        <dbReference type="ARBA" id="ARBA00022692"/>
    </source>
</evidence>
<feature type="transmembrane region" description="Helical" evidence="10">
    <location>
        <begin position="304"/>
        <end position="322"/>
    </location>
</feature>
<dbReference type="GO" id="GO:0005304">
    <property type="term" value="F:L-valine transmembrane transporter activity"/>
    <property type="evidence" value="ECO:0007669"/>
    <property type="project" value="TreeGrafter"/>
</dbReference>
<feature type="transmembrane region" description="Helical" evidence="10">
    <location>
        <begin position="167"/>
        <end position="189"/>
    </location>
</feature>
<feature type="transmembrane region" description="Helical" evidence="10">
    <location>
        <begin position="272"/>
        <end position="292"/>
    </location>
</feature>
<dbReference type="PANTHER" id="PTHR11795:SF371">
    <property type="entry name" value="HIGH-AFFINITY BRANCHED-CHAIN AMINO ACID TRANSPORT SYSTEM PERMEASE PROTEIN LIVH"/>
    <property type="match status" value="1"/>
</dbReference>
<evidence type="ECO:0000313" key="11">
    <source>
        <dbReference type="EMBL" id="TGA98103.1"/>
    </source>
</evidence>
<dbReference type="Pfam" id="PF02653">
    <property type="entry name" value="BPD_transp_2"/>
    <property type="match status" value="1"/>
</dbReference>
<feature type="transmembrane region" description="Helical" evidence="10">
    <location>
        <begin position="218"/>
        <end position="241"/>
    </location>
</feature>
<keyword evidence="3" id="KW-1003">Cell membrane</keyword>
<proteinExistence type="inferred from homology"/>
<gene>
    <name evidence="11" type="ORF">E4665_09105</name>
</gene>
<dbReference type="PANTHER" id="PTHR11795">
    <property type="entry name" value="BRANCHED-CHAIN AMINO ACID TRANSPORT SYSTEM PERMEASE PROTEIN LIVH"/>
    <property type="match status" value="1"/>
</dbReference>
<dbReference type="CDD" id="cd06582">
    <property type="entry name" value="TM_PBP1_LivH_like"/>
    <property type="match status" value="1"/>
</dbReference>
<feature type="transmembrane region" description="Helical" evidence="10">
    <location>
        <begin position="74"/>
        <end position="99"/>
    </location>
</feature>
<evidence type="ECO:0000256" key="6">
    <source>
        <dbReference type="ARBA" id="ARBA00022970"/>
    </source>
</evidence>
<dbReference type="RefSeq" id="WP_135348483.1">
    <property type="nucleotide sequence ID" value="NZ_SRJD01000009.1"/>
</dbReference>
<evidence type="ECO:0000256" key="1">
    <source>
        <dbReference type="ARBA" id="ARBA00004651"/>
    </source>
</evidence>
<evidence type="ECO:0000256" key="3">
    <source>
        <dbReference type="ARBA" id="ARBA00022475"/>
    </source>
</evidence>
<feature type="transmembrane region" description="Helical" evidence="10">
    <location>
        <begin position="247"/>
        <end position="265"/>
    </location>
</feature>
<keyword evidence="6" id="KW-0029">Amino-acid transport</keyword>
<dbReference type="GO" id="GO:0015188">
    <property type="term" value="F:L-isoleucine transmembrane transporter activity"/>
    <property type="evidence" value="ECO:0007669"/>
    <property type="project" value="TreeGrafter"/>
</dbReference>
<dbReference type="EMBL" id="SRJD01000009">
    <property type="protein sequence ID" value="TGA98103.1"/>
    <property type="molecule type" value="Genomic_DNA"/>
</dbReference>
<evidence type="ECO:0000256" key="9">
    <source>
        <dbReference type="ARBA" id="ARBA00037998"/>
    </source>
</evidence>
<comment type="caution">
    <text evidence="11">The sequence shown here is derived from an EMBL/GenBank/DDBJ whole genome shotgun (WGS) entry which is preliminary data.</text>
</comment>
<dbReference type="Proteomes" id="UP000298347">
    <property type="component" value="Unassembled WGS sequence"/>
</dbReference>
<keyword evidence="4" id="KW-0997">Cell inner membrane</keyword>
<evidence type="ECO:0000256" key="7">
    <source>
        <dbReference type="ARBA" id="ARBA00022989"/>
    </source>
</evidence>
<comment type="subcellular location">
    <subcellularLocation>
        <location evidence="1">Cell membrane</location>
        <topology evidence="1">Multi-pass membrane protein</topology>
    </subcellularLocation>
</comment>
<organism evidence="11 12">
    <name type="scientific">Sporolactobacillus shoreae</name>
    <dbReference type="NCBI Taxonomy" id="1465501"/>
    <lineage>
        <taxon>Bacteria</taxon>
        <taxon>Bacillati</taxon>
        <taxon>Bacillota</taxon>
        <taxon>Bacilli</taxon>
        <taxon>Bacillales</taxon>
        <taxon>Sporolactobacillaceae</taxon>
        <taxon>Sporolactobacillus</taxon>
    </lineage>
</organism>
<keyword evidence="7 10" id="KW-1133">Transmembrane helix</keyword>
<feature type="transmembrane region" description="Helical" evidence="10">
    <location>
        <begin position="111"/>
        <end position="132"/>
    </location>
</feature>
<accession>A0A4Z0GP46</accession>
<keyword evidence="2" id="KW-0813">Transport</keyword>
<reference evidence="11 12" key="1">
    <citation type="journal article" date="2015" name="Int. J. Syst. Evol. Microbiol.">
        <title>Sporolactobacillus shoreae sp. nov. and Sporolactobacillus spathodeae sp. nov., two spore-forming lactic acid bacteria isolated from tree barks in Thailand.</title>
        <authorList>
            <person name="Thamacharoensuk T."/>
            <person name="Kitahara M."/>
            <person name="Ohkuma M."/>
            <person name="Thongchul N."/>
            <person name="Tanasupawat S."/>
        </authorList>
    </citation>
    <scope>NUCLEOTIDE SEQUENCE [LARGE SCALE GENOMIC DNA]</scope>
    <source>
        <strain evidence="11 12">BK92</strain>
    </source>
</reference>
<dbReference type="GO" id="GO:0042941">
    <property type="term" value="P:D-alanine transmembrane transport"/>
    <property type="evidence" value="ECO:0007669"/>
    <property type="project" value="TreeGrafter"/>
</dbReference>
<dbReference type="OrthoDB" id="9807115at2"/>
<dbReference type="InterPro" id="IPR001851">
    <property type="entry name" value="ABC_transp_permease"/>
</dbReference>